<dbReference type="GO" id="GO:0003735">
    <property type="term" value="F:structural constituent of ribosome"/>
    <property type="evidence" value="ECO:0007669"/>
    <property type="project" value="TreeGrafter"/>
</dbReference>
<dbReference type="Proteomes" id="UP000816034">
    <property type="component" value="Unassembled WGS sequence"/>
</dbReference>
<evidence type="ECO:0000256" key="1">
    <source>
        <dbReference type="ARBA" id="ARBA00004496"/>
    </source>
</evidence>
<dbReference type="PANTHER" id="PTHR12146:SF0">
    <property type="entry name" value="RIBOSOMAL PROTEIN S10"/>
    <property type="match status" value="1"/>
</dbReference>
<dbReference type="PANTHER" id="PTHR12146">
    <property type="entry name" value="40S RIBOSOMAL PROTEIN S10"/>
    <property type="match status" value="1"/>
</dbReference>
<dbReference type="GO" id="GO:0022627">
    <property type="term" value="C:cytosolic small ribosomal subunit"/>
    <property type="evidence" value="ECO:0007669"/>
    <property type="project" value="TreeGrafter"/>
</dbReference>
<feature type="compositionally biased region" description="Basic and acidic residues" evidence="6">
    <location>
        <begin position="104"/>
        <end position="124"/>
    </location>
</feature>
<keyword evidence="3" id="KW-0963">Cytoplasm</keyword>
<evidence type="ECO:0000256" key="2">
    <source>
        <dbReference type="ARBA" id="ARBA00007278"/>
    </source>
</evidence>
<reference evidence="8 9" key="1">
    <citation type="journal article" date="2018" name="BMC Genomics">
        <title>The genome of Naegleria lovaniensis, the basis for a comparative approach to unravel pathogenicity factors of the human pathogenic amoeba N. fowleri.</title>
        <authorList>
            <person name="Liechti N."/>
            <person name="Schurch N."/>
            <person name="Bruggmann R."/>
            <person name="Wittwer M."/>
        </authorList>
    </citation>
    <scope>NUCLEOTIDE SEQUENCE [LARGE SCALE GENOMIC DNA]</scope>
    <source>
        <strain evidence="8 9">ATCC 30569</strain>
    </source>
</reference>
<keyword evidence="9" id="KW-1185">Reference proteome</keyword>
<evidence type="ECO:0000256" key="6">
    <source>
        <dbReference type="SAM" id="MobiDB-lite"/>
    </source>
</evidence>
<dbReference type="GeneID" id="68096449"/>
<dbReference type="InterPro" id="IPR005326">
    <property type="entry name" value="Plectin_eS10_N"/>
</dbReference>
<dbReference type="AlphaFoldDB" id="A0AA88H436"/>
<accession>A0AA88H436</accession>
<protein>
    <recommendedName>
        <fullName evidence="7">Plectin/eS10 N-terminal domain-containing protein</fullName>
    </recommendedName>
</protein>
<feature type="compositionally biased region" description="Polar residues" evidence="6">
    <location>
        <begin position="135"/>
        <end position="146"/>
    </location>
</feature>
<keyword evidence="4" id="KW-0689">Ribosomal protein</keyword>
<name>A0AA88H436_NAELO</name>
<feature type="domain" description="Plectin/eS10 N-terminal" evidence="7">
    <location>
        <begin position="3"/>
        <end position="95"/>
    </location>
</feature>
<dbReference type="RefSeq" id="XP_044556124.1">
    <property type="nucleotide sequence ID" value="XM_044693583.1"/>
</dbReference>
<proteinExistence type="inferred from homology"/>
<dbReference type="FunFam" id="1.10.10.10:FF:000025">
    <property type="entry name" value="40S ribosomal protein S10"/>
    <property type="match status" value="1"/>
</dbReference>
<evidence type="ECO:0000256" key="5">
    <source>
        <dbReference type="ARBA" id="ARBA00023274"/>
    </source>
</evidence>
<dbReference type="GO" id="GO:0003723">
    <property type="term" value="F:RNA binding"/>
    <property type="evidence" value="ECO:0007669"/>
    <property type="project" value="TreeGrafter"/>
</dbReference>
<dbReference type="InterPro" id="IPR036388">
    <property type="entry name" value="WH-like_DNA-bd_sf"/>
</dbReference>
<evidence type="ECO:0000256" key="4">
    <source>
        <dbReference type="ARBA" id="ARBA00022980"/>
    </source>
</evidence>
<comment type="subcellular location">
    <subcellularLocation>
        <location evidence="1">Cytoplasm</location>
    </subcellularLocation>
</comment>
<dbReference type="Gene3D" id="1.10.10.10">
    <property type="entry name" value="Winged helix-like DNA-binding domain superfamily/Winged helix DNA-binding domain"/>
    <property type="match status" value="1"/>
</dbReference>
<dbReference type="EMBL" id="PYSW02000001">
    <property type="protein sequence ID" value="KAG2394230.1"/>
    <property type="molecule type" value="Genomic_DNA"/>
</dbReference>
<sequence length="160" mass="18200">MFIPSESRVAIMQYLFKEGVVVAKNDLRLKTHPHIQGVKNLHVVKFLQGFAARGLVKQQYAWRHYYWFLTGVGVNFLRDYLHLPATVVPATHKQTGKKVTILNERPKRQFKAGEKPQYRTDRKTAPTKTEGEQQPAAQTVPQGTTTEKPKTGGRGKGFQQ</sequence>
<comment type="caution">
    <text evidence="8">The sequence shown here is derived from an EMBL/GenBank/DDBJ whole genome shotgun (WGS) entry which is preliminary data.</text>
</comment>
<keyword evidence="5" id="KW-0687">Ribonucleoprotein</keyword>
<evidence type="ECO:0000256" key="3">
    <source>
        <dbReference type="ARBA" id="ARBA00022490"/>
    </source>
</evidence>
<evidence type="ECO:0000259" key="7">
    <source>
        <dbReference type="Pfam" id="PF03501"/>
    </source>
</evidence>
<comment type="similarity">
    <text evidence="2">Belongs to the eukaryotic ribosomal protein eS10 family.</text>
</comment>
<evidence type="ECO:0000313" key="9">
    <source>
        <dbReference type="Proteomes" id="UP000816034"/>
    </source>
</evidence>
<evidence type="ECO:0000313" key="8">
    <source>
        <dbReference type="EMBL" id="KAG2394230.1"/>
    </source>
</evidence>
<dbReference type="InterPro" id="IPR037447">
    <property type="entry name" value="Ribosomal_eS10"/>
</dbReference>
<feature type="region of interest" description="Disordered" evidence="6">
    <location>
        <begin position="94"/>
        <end position="160"/>
    </location>
</feature>
<organism evidence="8 9">
    <name type="scientific">Naegleria lovaniensis</name>
    <name type="common">Amoeba</name>
    <dbReference type="NCBI Taxonomy" id="51637"/>
    <lineage>
        <taxon>Eukaryota</taxon>
        <taxon>Discoba</taxon>
        <taxon>Heterolobosea</taxon>
        <taxon>Tetramitia</taxon>
        <taxon>Eutetramitia</taxon>
        <taxon>Vahlkampfiidae</taxon>
        <taxon>Naegleria</taxon>
    </lineage>
</organism>
<gene>
    <name evidence="8" type="ORF">C9374_003994</name>
</gene>
<dbReference type="Pfam" id="PF03501">
    <property type="entry name" value="S10_plectin"/>
    <property type="match status" value="1"/>
</dbReference>